<evidence type="ECO:0000313" key="5">
    <source>
        <dbReference type="Proteomes" id="UP000199420"/>
    </source>
</evidence>
<keyword evidence="5" id="KW-1185">Reference proteome</keyword>
<dbReference type="Proteomes" id="UP000199420">
    <property type="component" value="Unassembled WGS sequence"/>
</dbReference>
<keyword evidence="4" id="KW-0808">Transferase</keyword>
<accession>A0A1H6YWP6</accession>
<dbReference type="InterPro" id="IPR050194">
    <property type="entry name" value="Glycosyltransferase_grp1"/>
</dbReference>
<organism evidence="4 5">
    <name type="scientific">Frateuria terrea</name>
    <dbReference type="NCBI Taxonomy" id="529704"/>
    <lineage>
        <taxon>Bacteria</taxon>
        <taxon>Pseudomonadati</taxon>
        <taxon>Pseudomonadota</taxon>
        <taxon>Gammaproteobacteria</taxon>
        <taxon>Lysobacterales</taxon>
        <taxon>Rhodanobacteraceae</taxon>
        <taxon>Frateuria</taxon>
    </lineage>
</organism>
<feature type="domain" description="Glycosyltransferase subfamily 4-like N-terminal" evidence="3">
    <location>
        <begin position="50"/>
        <end position="219"/>
    </location>
</feature>
<dbReference type="PANTHER" id="PTHR45947:SF14">
    <property type="entry name" value="SLL1723 PROTEIN"/>
    <property type="match status" value="1"/>
</dbReference>
<dbReference type="Pfam" id="PF00534">
    <property type="entry name" value="Glycos_transf_1"/>
    <property type="match status" value="1"/>
</dbReference>
<gene>
    <name evidence="4" type="ORF">SAMN04487997_3446</name>
</gene>
<evidence type="ECO:0000259" key="3">
    <source>
        <dbReference type="Pfam" id="PF13439"/>
    </source>
</evidence>
<reference evidence="4 5" key="1">
    <citation type="submission" date="2016-10" db="EMBL/GenBank/DDBJ databases">
        <authorList>
            <person name="de Groot N.N."/>
        </authorList>
    </citation>
    <scope>NUCLEOTIDE SEQUENCE [LARGE SCALE GENOMIC DNA]</scope>
    <source>
        <strain evidence="4 5">DSM 26515</strain>
    </source>
</reference>
<dbReference type="InterPro" id="IPR028098">
    <property type="entry name" value="Glyco_trans_4-like_N"/>
</dbReference>
<dbReference type="PANTHER" id="PTHR45947">
    <property type="entry name" value="SULFOQUINOVOSYL TRANSFERASE SQD2"/>
    <property type="match status" value="1"/>
</dbReference>
<evidence type="ECO:0000256" key="1">
    <source>
        <dbReference type="SAM" id="MobiDB-lite"/>
    </source>
</evidence>
<protein>
    <submittedName>
        <fullName evidence="4">Glycosyltransferase involved in cell wall bisynthesis</fullName>
    </submittedName>
</protein>
<dbReference type="SUPFAM" id="SSF53756">
    <property type="entry name" value="UDP-Glycosyltransferase/glycogen phosphorylase"/>
    <property type="match status" value="1"/>
</dbReference>
<dbReference type="Gene3D" id="3.40.50.2000">
    <property type="entry name" value="Glycogen Phosphorylase B"/>
    <property type="match status" value="2"/>
</dbReference>
<name>A0A1H6YWP6_9GAMM</name>
<evidence type="ECO:0000259" key="2">
    <source>
        <dbReference type="Pfam" id="PF00534"/>
    </source>
</evidence>
<dbReference type="AlphaFoldDB" id="A0A1H6YWP6"/>
<dbReference type="GO" id="GO:0016757">
    <property type="term" value="F:glycosyltransferase activity"/>
    <property type="evidence" value="ECO:0007669"/>
    <property type="project" value="InterPro"/>
</dbReference>
<sequence>MPTPSIHNDRPPGSQDGSRPCHARPGQTDAMRQSRKILVYKGDLLPYSETFIREQVRMLVRWHGVLVGERLLPAGLPLDELDVRLVGFRNRLLHRLARASTRLATLPPNKLARLRAERAQLLHVHFGTDAYLIWPVARQLDLPVLVTLHGYDIHTDRQWWESGRGGFVLRGYPKGLLAIARDPRVHFIAVSRAIKKRAIEVGIPAGKISVNHIGVDTRRFVPGGLPLAQRNEVLFVGRLVEKKGCQYLIEAFSQVQERFPEARLVIVGNGPQKPRLRALAQQLGVRVEFAGSLSPGEVCERLHRARVFCLPSITASNGDAEGLGIVLLEAQAAGVPVITSARGGADEGIVHGSTGFAHAEKDVAALRDGLAALLGNDELAARFGAGGRKHMVENMDIRDCVARLETIYDRHASTYQPVAHSHALEPEERGSAA</sequence>
<feature type="domain" description="Glycosyl transferase family 1" evidence="2">
    <location>
        <begin position="229"/>
        <end position="389"/>
    </location>
</feature>
<dbReference type="STRING" id="529704.SAMN02927913_3496"/>
<evidence type="ECO:0000313" key="4">
    <source>
        <dbReference type="EMBL" id="SEJ45693.1"/>
    </source>
</evidence>
<dbReference type="InterPro" id="IPR001296">
    <property type="entry name" value="Glyco_trans_1"/>
</dbReference>
<proteinExistence type="predicted"/>
<dbReference type="EMBL" id="FNYC01000008">
    <property type="protein sequence ID" value="SEJ45693.1"/>
    <property type="molecule type" value="Genomic_DNA"/>
</dbReference>
<dbReference type="Pfam" id="PF13439">
    <property type="entry name" value="Glyco_transf_4"/>
    <property type="match status" value="1"/>
</dbReference>
<feature type="region of interest" description="Disordered" evidence="1">
    <location>
        <begin position="1"/>
        <end position="30"/>
    </location>
</feature>